<evidence type="ECO:0000256" key="3">
    <source>
        <dbReference type="ARBA" id="ARBA00012438"/>
    </source>
</evidence>
<protein>
    <recommendedName>
        <fullName evidence="3">histidine kinase</fullName>
        <ecNumber evidence="3">2.7.13.3</ecNumber>
    </recommendedName>
</protein>
<keyword evidence="4 7" id="KW-0597">Phosphoprotein</keyword>
<comment type="caution">
    <text evidence="12">The sequence shown here is derived from an EMBL/GenBank/DDBJ whole genome shotgun (WGS) entry which is preliminary data.</text>
</comment>
<dbReference type="STRING" id="83449.BON30_19790"/>
<dbReference type="EMBL" id="MPIN01000004">
    <property type="protein sequence ID" value="OJH39713.1"/>
    <property type="molecule type" value="Genomic_DNA"/>
</dbReference>
<dbReference type="PANTHER" id="PTHR43547">
    <property type="entry name" value="TWO-COMPONENT HISTIDINE KINASE"/>
    <property type="match status" value="1"/>
</dbReference>
<dbReference type="GO" id="GO:0000155">
    <property type="term" value="F:phosphorelay sensor kinase activity"/>
    <property type="evidence" value="ECO:0007669"/>
    <property type="project" value="InterPro"/>
</dbReference>
<evidence type="ECO:0000313" key="12">
    <source>
        <dbReference type="EMBL" id="OJH39713.1"/>
    </source>
</evidence>
<name>A0A1L9BBY5_9BACT</name>
<dbReference type="InterPro" id="IPR036890">
    <property type="entry name" value="HATPase_C_sf"/>
</dbReference>
<dbReference type="Pfam" id="PF02518">
    <property type="entry name" value="HATPase_c"/>
    <property type="match status" value="1"/>
</dbReference>
<dbReference type="InterPro" id="IPR001789">
    <property type="entry name" value="Sig_transdc_resp-reg_receiver"/>
</dbReference>
<evidence type="ECO:0000256" key="8">
    <source>
        <dbReference type="SAM" id="Phobius"/>
    </source>
</evidence>
<feature type="domain" description="Response regulatory" evidence="10">
    <location>
        <begin position="630"/>
        <end position="746"/>
    </location>
</feature>
<dbReference type="InterPro" id="IPR005467">
    <property type="entry name" value="His_kinase_dom"/>
</dbReference>
<feature type="modified residue" description="4-aspartylphosphate" evidence="7">
    <location>
        <position position="679"/>
    </location>
</feature>
<feature type="domain" description="HAMP" evidence="11">
    <location>
        <begin position="307"/>
        <end position="358"/>
    </location>
</feature>
<comment type="subcellular location">
    <subcellularLocation>
        <location evidence="2">Membrane</location>
    </subcellularLocation>
</comment>
<sequence length="753" mass="81111">MSLAPPQPLPLRWHLVRLVSGTLLPAVAFAAVIAFQLARLERGTVEKRAVHSARVLAESFEREMSGSIQALQALAESDRLDHGELEAFHVESERVRRTQPSWRHVLLLSPEGQPLVNTAYSFGAALPPLAERESFARVLETRQPLVGNLVVGQGARKQLAFPVRVPVVREGVLRYVLTAVITPQSLAGVVDSPSSDNADEWTRVLVDREGTVVARTREPARFVGRSATRPFLEKTRAAVEGMYADVSMDGEQVYVAFSHSSRSGWTAAIVSPRHVLDAPVGDSMLAVGGLGLGLLLVSAGGAWVFSRRLARSISEAEAAAAALAEGNPPRMEPSSVRELARLGEALDRSRLLLREREAERDAHLASAEAARAEAVAATRAKDAFLAMLGHELRNPLAPIVTSLELLRRRGLAQTPEHEVISRQLRHVVRLVDDLLDVARITRGQMSLHRVPLELASVVSRAVEAASPLIEQRRHALALHVPSSELPVLGDADRLTQVVANLLTNAARYTPPGGHIRLRAHDHEGGIALVVEDDGQGIPPELSSRIFEPFVQGPRSLDRSEGGLGIGLALVRSLVDAHGGRVELHSDGPGRGSTFTVWLPRHVQAELPVPEEVRKTSVPPAVGAAPERPVRVLVVDDNVDAAEALAELLGLSGYEVAVAHDCEGALSRAEAFRPEMALLDIGLPDVDGYGVAERIQDRLGPASPVFAALTGFGQETDRARSAAAGFRRHFVKPIDIDELTAFIESLRPARSGAA</sequence>
<gene>
    <name evidence="12" type="ORF">BON30_19790</name>
</gene>
<dbReference type="SUPFAM" id="SSF52172">
    <property type="entry name" value="CheY-like"/>
    <property type="match status" value="1"/>
</dbReference>
<evidence type="ECO:0000256" key="7">
    <source>
        <dbReference type="PROSITE-ProRule" id="PRU00169"/>
    </source>
</evidence>
<dbReference type="GO" id="GO:0016020">
    <property type="term" value="C:membrane"/>
    <property type="evidence" value="ECO:0007669"/>
    <property type="project" value="UniProtKB-SubCell"/>
</dbReference>
<dbReference type="InterPro" id="IPR003661">
    <property type="entry name" value="HisK_dim/P_dom"/>
</dbReference>
<keyword evidence="8" id="KW-0812">Transmembrane</keyword>
<dbReference type="CDD" id="cd18774">
    <property type="entry name" value="PDC2_HK_sensor"/>
    <property type="match status" value="1"/>
</dbReference>
<dbReference type="SUPFAM" id="SSF55874">
    <property type="entry name" value="ATPase domain of HSP90 chaperone/DNA topoisomerase II/histidine kinase"/>
    <property type="match status" value="1"/>
</dbReference>
<dbReference type="Gene3D" id="3.30.450.20">
    <property type="entry name" value="PAS domain"/>
    <property type="match status" value="1"/>
</dbReference>
<dbReference type="EC" id="2.7.13.3" evidence="3"/>
<comment type="catalytic activity">
    <reaction evidence="1">
        <text>ATP + protein L-histidine = ADP + protein N-phospho-L-histidine.</text>
        <dbReference type="EC" id="2.7.13.3"/>
    </reaction>
</comment>
<evidence type="ECO:0000256" key="1">
    <source>
        <dbReference type="ARBA" id="ARBA00000085"/>
    </source>
</evidence>
<dbReference type="RefSeq" id="WP_071899876.1">
    <property type="nucleotide sequence ID" value="NZ_MPIN01000004.1"/>
</dbReference>
<dbReference type="FunFam" id="3.30.565.10:FF:000006">
    <property type="entry name" value="Sensor histidine kinase WalK"/>
    <property type="match status" value="1"/>
</dbReference>
<keyword evidence="13" id="KW-1185">Reference proteome</keyword>
<evidence type="ECO:0000259" key="11">
    <source>
        <dbReference type="PROSITE" id="PS50885"/>
    </source>
</evidence>
<dbReference type="PANTHER" id="PTHR43547:SF2">
    <property type="entry name" value="HYBRID SIGNAL TRANSDUCTION HISTIDINE KINASE C"/>
    <property type="match status" value="1"/>
</dbReference>
<evidence type="ECO:0000259" key="10">
    <source>
        <dbReference type="PROSITE" id="PS50110"/>
    </source>
</evidence>
<dbReference type="InterPro" id="IPR036097">
    <property type="entry name" value="HisK_dim/P_sf"/>
</dbReference>
<organism evidence="12 13">
    <name type="scientific">Cystobacter ferrugineus</name>
    <dbReference type="NCBI Taxonomy" id="83449"/>
    <lineage>
        <taxon>Bacteria</taxon>
        <taxon>Pseudomonadati</taxon>
        <taxon>Myxococcota</taxon>
        <taxon>Myxococcia</taxon>
        <taxon>Myxococcales</taxon>
        <taxon>Cystobacterineae</taxon>
        <taxon>Archangiaceae</taxon>
        <taxon>Cystobacter</taxon>
    </lineage>
</organism>
<dbReference type="PROSITE" id="PS50109">
    <property type="entry name" value="HIS_KIN"/>
    <property type="match status" value="1"/>
</dbReference>
<dbReference type="SMART" id="SM00388">
    <property type="entry name" value="HisKA"/>
    <property type="match status" value="1"/>
</dbReference>
<dbReference type="Gene3D" id="3.40.50.2300">
    <property type="match status" value="1"/>
</dbReference>
<evidence type="ECO:0000313" key="13">
    <source>
        <dbReference type="Proteomes" id="UP000182229"/>
    </source>
</evidence>
<dbReference type="InterPro" id="IPR011006">
    <property type="entry name" value="CheY-like_superfamily"/>
</dbReference>
<dbReference type="Pfam" id="PF00512">
    <property type="entry name" value="HisKA"/>
    <property type="match status" value="1"/>
</dbReference>
<dbReference type="SUPFAM" id="SSF47384">
    <property type="entry name" value="Homodimeric domain of signal transducing histidine kinase"/>
    <property type="match status" value="1"/>
</dbReference>
<keyword evidence="8" id="KW-0472">Membrane</keyword>
<dbReference type="OrthoDB" id="5485866at2"/>
<dbReference type="SMART" id="SM00448">
    <property type="entry name" value="REC"/>
    <property type="match status" value="1"/>
</dbReference>
<evidence type="ECO:0000256" key="2">
    <source>
        <dbReference type="ARBA" id="ARBA00004370"/>
    </source>
</evidence>
<evidence type="ECO:0000256" key="5">
    <source>
        <dbReference type="ARBA" id="ARBA00022679"/>
    </source>
</evidence>
<dbReference type="SMART" id="SM00387">
    <property type="entry name" value="HATPase_c"/>
    <property type="match status" value="1"/>
</dbReference>
<dbReference type="InterPro" id="IPR003660">
    <property type="entry name" value="HAMP_dom"/>
</dbReference>
<dbReference type="Gene3D" id="3.30.565.10">
    <property type="entry name" value="Histidine kinase-like ATPase, C-terminal domain"/>
    <property type="match status" value="1"/>
</dbReference>
<dbReference type="PRINTS" id="PR00344">
    <property type="entry name" value="BCTRLSENSOR"/>
</dbReference>
<evidence type="ECO:0000259" key="9">
    <source>
        <dbReference type="PROSITE" id="PS50109"/>
    </source>
</evidence>
<reference evidence="12 13" key="2">
    <citation type="submission" date="2016-12" db="EMBL/GenBank/DDBJ databases">
        <title>Draft Genome Sequence of Cystobacter ferrugineus Strain Cbfe23.</title>
        <authorList>
            <person name="Akbar S."/>
            <person name="Dowd S.E."/>
            <person name="Stevens D.C."/>
        </authorList>
    </citation>
    <scope>NUCLEOTIDE SEQUENCE [LARGE SCALE GENOMIC DNA]</scope>
    <source>
        <strain evidence="12 13">Cbfe23</strain>
    </source>
</reference>
<dbReference type="PROSITE" id="PS50885">
    <property type="entry name" value="HAMP"/>
    <property type="match status" value="1"/>
</dbReference>
<feature type="domain" description="Histidine kinase" evidence="9">
    <location>
        <begin position="387"/>
        <end position="602"/>
    </location>
</feature>
<dbReference type="Pfam" id="PF00072">
    <property type="entry name" value="Response_reg"/>
    <property type="match status" value="1"/>
</dbReference>
<dbReference type="AlphaFoldDB" id="A0A1L9BBY5"/>
<dbReference type="Proteomes" id="UP000182229">
    <property type="component" value="Unassembled WGS sequence"/>
</dbReference>
<keyword evidence="5" id="KW-0808">Transferase</keyword>
<keyword evidence="8" id="KW-1133">Transmembrane helix</keyword>
<dbReference type="InterPro" id="IPR003594">
    <property type="entry name" value="HATPase_dom"/>
</dbReference>
<dbReference type="Gene3D" id="1.10.287.130">
    <property type="match status" value="1"/>
</dbReference>
<evidence type="ECO:0000256" key="4">
    <source>
        <dbReference type="ARBA" id="ARBA00022553"/>
    </source>
</evidence>
<keyword evidence="6 12" id="KW-0418">Kinase</keyword>
<feature type="transmembrane region" description="Helical" evidence="8">
    <location>
        <begin position="283"/>
        <end position="305"/>
    </location>
</feature>
<dbReference type="CDD" id="cd00082">
    <property type="entry name" value="HisKA"/>
    <property type="match status" value="1"/>
</dbReference>
<dbReference type="CDD" id="cd17580">
    <property type="entry name" value="REC_2_DhkD-like"/>
    <property type="match status" value="1"/>
</dbReference>
<evidence type="ECO:0000256" key="6">
    <source>
        <dbReference type="ARBA" id="ARBA00022777"/>
    </source>
</evidence>
<feature type="transmembrane region" description="Helical" evidence="8">
    <location>
        <begin position="15"/>
        <end position="38"/>
    </location>
</feature>
<proteinExistence type="predicted"/>
<dbReference type="InterPro" id="IPR004358">
    <property type="entry name" value="Sig_transdc_His_kin-like_C"/>
</dbReference>
<dbReference type="PROSITE" id="PS50110">
    <property type="entry name" value="RESPONSE_REGULATORY"/>
    <property type="match status" value="1"/>
</dbReference>
<dbReference type="CDD" id="cd00075">
    <property type="entry name" value="HATPase"/>
    <property type="match status" value="1"/>
</dbReference>
<reference evidence="13" key="1">
    <citation type="submission" date="2016-11" db="EMBL/GenBank/DDBJ databases">
        <authorList>
            <person name="Shukria A."/>
            <person name="Stevens D.C."/>
        </authorList>
    </citation>
    <scope>NUCLEOTIDE SEQUENCE [LARGE SCALE GENOMIC DNA]</scope>
    <source>
        <strain evidence="13">Cbfe23</strain>
    </source>
</reference>
<accession>A0A1L9BBY5</accession>